<evidence type="ECO:0000313" key="4">
    <source>
        <dbReference type="EMBL" id="MDP9901953.1"/>
    </source>
</evidence>
<dbReference type="Proteomes" id="UP001226867">
    <property type="component" value="Unassembled WGS sequence"/>
</dbReference>
<evidence type="ECO:0000256" key="1">
    <source>
        <dbReference type="ARBA" id="ARBA00006484"/>
    </source>
</evidence>
<keyword evidence="5" id="KW-1185">Reference proteome</keyword>
<dbReference type="PANTHER" id="PTHR43669:SF3">
    <property type="entry name" value="ALCOHOL DEHYDROGENASE, PUTATIVE (AFU_ORTHOLOGUE AFUA_3G03445)-RELATED"/>
    <property type="match status" value="1"/>
</dbReference>
<dbReference type="PRINTS" id="PR00081">
    <property type="entry name" value="GDHRDH"/>
</dbReference>
<dbReference type="PRINTS" id="PR00080">
    <property type="entry name" value="SDRFAMILY"/>
</dbReference>
<comment type="caution">
    <text evidence="4">The sequence shown here is derived from an EMBL/GenBank/DDBJ whole genome shotgun (WGS) entry which is preliminary data.</text>
</comment>
<evidence type="ECO:0000256" key="2">
    <source>
        <dbReference type="ARBA" id="ARBA00023002"/>
    </source>
</evidence>
<dbReference type="Gene3D" id="3.40.50.720">
    <property type="entry name" value="NAD(P)-binding Rossmann-like Domain"/>
    <property type="match status" value="1"/>
</dbReference>
<keyword evidence="2" id="KW-0560">Oxidoreductase</keyword>
<name>A0ABT9SDT9_9BURK</name>
<dbReference type="RefSeq" id="WP_307691716.1">
    <property type="nucleotide sequence ID" value="NZ_JAUSRO010000015.1"/>
</dbReference>
<dbReference type="InterPro" id="IPR036291">
    <property type="entry name" value="NAD(P)-bd_dom_sf"/>
</dbReference>
<organism evidence="4 5">
    <name type="scientific">Variovorax ginsengisoli</name>
    <dbReference type="NCBI Taxonomy" id="363844"/>
    <lineage>
        <taxon>Bacteria</taxon>
        <taxon>Pseudomonadati</taxon>
        <taxon>Pseudomonadota</taxon>
        <taxon>Betaproteobacteria</taxon>
        <taxon>Burkholderiales</taxon>
        <taxon>Comamonadaceae</taxon>
        <taxon>Variovorax</taxon>
    </lineage>
</organism>
<dbReference type="Pfam" id="PF00106">
    <property type="entry name" value="adh_short"/>
    <property type="match status" value="1"/>
</dbReference>
<evidence type="ECO:0000256" key="3">
    <source>
        <dbReference type="RuleBase" id="RU000363"/>
    </source>
</evidence>
<reference evidence="4 5" key="1">
    <citation type="submission" date="2023-07" db="EMBL/GenBank/DDBJ databases">
        <title>Sorghum-associated microbial communities from plants grown in Nebraska, USA.</title>
        <authorList>
            <person name="Schachtman D."/>
        </authorList>
    </citation>
    <scope>NUCLEOTIDE SEQUENCE [LARGE SCALE GENOMIC DNA]</scope>
    <source>
        <strain evidence="4 5">DS1607</strain>
    </source>
</reference>
<comment type="similarity">
    <text evidence="1 3">Belongs to the short-chain dehydrogenases/reductases (SDR) family.</text>
</comment>
<dbReference type="EMBL" id="JAUSRO010000015">
    <property type="protein sequence ID" value="MDP9901953.1"/>
    <property type="molecule type" value="Genomic_DNA"/>
</dbReference>
<proteinExistence type="inferred from homology"/>
<evidence type="ECO:0000313" key="5">
    <source>
        <dbReference type="Proteomes" id="UP001226867"/>
    </source>
</evidence>
<dbReference type="PANTHER" id="PTHR43669">
    <property type="entry name" value="5-KETO-D-GLUCONATE 5-REDUCTASE"/>
    <property type="match status" value="1"/>
</dbReference>
<dbReference type="InterPro" id="IPR002347">
    <property type="entry name" value="SDR_fam"/>
</dbReference>
<gene>
    <name evidence="4" type="ORF">J2W36_004225</name>
</gene>
<protein>
    <submittedName>
        <fullName evidence="4">NAD(P)-dependent dehydrogenase (Short-subunit alcohol dehydrogenase family)</fullName>
    </submittedName>
</protein>
<sequence>MEFENKTVLITGAATGIGRATARELARLGSRIVIADLNGEKAEEAASSIRADGGEAMGMHCDVTRDDDVAALIEVVVAKYGHVDVLINNASMPPIAGKIEDIPFEAWETALQVNVLGYVRMIRAVLPAMMERGSGYLVNTASSLAILPDPPTRFQIPYTTTKGAQLGMGYGMAHALRPHGVRVSVFCPSITATSDRPGGQSLTTSGTAIPSIAEFLEGVDPRRGKPATAEFAASVLIEGLRQEKFLISSQVGYEEQIVEFAQAGLDPLALITGGSV</sequence>
<accession>A0ABT9SDT9</accession>
<dbReference type="SUPFAM" id="SSF51735">
    <property type="entry name" value="NAD(P)-binding Rossmann-fold domains"/>
    <property type="match status" value="1"/>
</dbReference>
<dbReference type="CDD" id="cd05233">
    <property type="entry name" value="SDR_c"/>
    <property type="match status" value="1"/>
</dbReference>